<dbReference type="GO" id="GO:0005524">
    <property type="term" value="F:ATP binding"/>
    <property type="evidence" value="ECO:0007669"/>
    <property type="project" value="UniProtKB-UniRule"/>
</dbReference>
<dbReference type="GO" id="GO:0072686">
    <property type="term" value="C:mitotic spindle"/>
    <property type="evidence" value="ECO:0007669"/>
    <property type="project" value="TreeGrafter"/>
</dbReference>
<dbReference type="VEuPathDB" id="TriTrypDB:TcCLB.511253.31"/>
<sequence>MSSRTKTTPRPRNTVAALTPMDDESNIGESESVKVSVRVRPFDSRETSASLISVLAMNSKNRTVTIFNSLPKENNVITRKKTFQFDHVFWSLDSPDESGGEPVGQAEVYATIGRPLVAHAFNGFNSCLFAYGQTGSGKTYTMMGADPNAIGGADAGVTPRLCLELFQMRERIEAEGHSKWSVEVGYIEVYNERVSDLLAKRKKGSKEEVFVDVREHPTRGVFIEGQELREVSSLDEVLGLIEAGNRVRHTAATKMNDRSSRSHAIFMLLLREERSMQAATGQTITTAGKNSRMNLVDLAGSERVAQSEVVGQQFSEARHINLSLTTLGRVIDMLADMTKNKDSQWSMPPYRESKLTFLLKDSLGGNSKTFMIATVSPSAMNYEETLSTLRYASRARDIVNVTKVNEDPRARRIRELEEQMEQMRKDIQGKDPAYVAELEEKLRLLEAEAQKRAADLQALEREREKNEIREKMLRVTEAERQELLSRAGALERQAIELSRNNEKLLREREEKERRFLEQMRRREAEMENNQERWNTALERERVLVLQLRRDCDFYRVQLDAMESRYGLTVDHMECLVEFLRIFYEKGAASVMNCQMAQLRESEAKWVSSMKALRKDHDNVAVERARLSESLRTMEAKNKELDAANEALAVQLAQVEGEILRLQDRFTNTVSDRDALAEHLQVIEVTKAELEALYNEANKKCEEFERKLNSPPVCTHHSKKFEGEEWDALLHGRPSEMLDVFTNDVSTACRVSKDSVNNVTFALGSLTCEFDVTHDADTTAADIDKRIAEHPFYLMQKLYDNRYGEKKGIDKATDEIKRLERQLQKNVKDVDEKAKKIEEIENQKEELVQENHKQKETNIVLQKKLETNAEIHEKIVKQLHDAIKNNTSLTNTLQNLEKNHKNIERELELVTAEREELAENLRATEDAKAEVERNLESVTAEREELVENLRATEDAKAEVERNLESVTAEREELVENLRATEDAKAEVERNLESVTAEREELAENLRATEDAKAEVERNLESVTAEREELVENLRATEDAKAEVERDLESVTAEREELVENLRATEDAKAEVERNLESVTAEREELAENLRATEDAKAEVERNLESVTAEREELAENLRATEDAKAEVERNLESVTAEREELAENLRATEDAKAEVERNLES</sequence>
<dbReference type="GO" id="GO:0051231">
    <property type="term" value="P:spindle elongation"/>
    <property type="evidence" value="ECO:0007669"/>
    <property type="project" value="TreeGrafter"/>
</dbReference>
<dbReference type="PANTHER" id="PTHR47970:SF12">
    <property type="entry name" value="KINESIN FAMILY MEMBER 11"/>
    <property type="match status" value="1"/>
</dbReference>
<dbReference type="VEuPathDB" id="TriTrypDB:TCDM_01552"/>
<dbReference type="PRINTS" id="PR00380">
    <property type="entry name" value="KINESINHEAVY"/>
</dbReference>
<evidence type="ECO:0000313" key="13">
    <source>
        <dbReference type="EMBL" id="PWV14493.1"/>
    </source>
</evidence>
<dbReference type="VEuPathDB" id="TriTrypDB:Tc_MARK_8683"/>
<evidence type="ECO:0000256" key="1">
    <source>
        <dbReference type="ARBA" id="ARBA00004245"/>
    </source>
</evidence>
<dbReference type="PROSITE" id="PS50067">
    <property type="entry name" value="KINESIN_MOTOR_2"/>
    <property type="match status" value="1"/>
</dbReference>
<evidence type="ECO:0000256" key="10">
    <source>
        <dbReference type="SAM" id="Coils"/>
    </source>
</evidence>
<dbReference type="AlphaFoldDB" id="A0A2V2X2Y0"/>
<dbReference type="VEuPathDB" id="TriTrypDB:ECC02_008783"/>
<accession>A0A2V2X2Y0</accession>
<evidence type="ECO:0000256" key="2">
    <source>
        <dbReference type="ARBA" id="ARBA00022490"/>
    </source>
</evidence>
<dbReference type="VEuPathDB" id="TriTrypDB:TcCLB.508867.9"/>
<evidence type="ECO:0000256" key="9">
    <source>
        <dbReference type="PROSITE-ProRule" id="PRU00283"/>
    </source>
</evidence>
<dbReference type="VEuPathDB" id="TriTrypDB:TcCLB.506439.9"/>
<dbReference type="VEuPathDB" id="TriTrypDB:ECC02_005061"/>
<dbReference type="VEuPathDB" id="TriTrypDB:C4B63_52g135"/>
<dbReference type="Gene3D" id="3.40.850.10">
    <property type="entry name" value="Kinesin motor domain"/>
    <property type="match status" value="1"/>
</dbReference>
<evidence type="ECO:0000256" key="6">
    <source>
        <dbReference type="ARBA" id="ARBA00023054"/>
    </source>
</evidence>
<dbReference type="VEuPathDB" id="TriTrypDB:TcG_04529"/>
<feature type="region of interest" description="Disordered" evidence="11">
    <location>
        <begin position="1130"/>
        <end position="1160"/>
    </location>
</feature>
<comment type="similarity">
    <text evidence="9">Belongs to the TRAFAC class myosin-kinesin ATPase superfamily. Kinesin family.</text>
</comment>
<reference evidence="13 14" key="1">
    <citation type="journal article" date="2018" name="Microb. Genom.">
        <title>Expanding an expanded genome: long-read sequencing of Trypanosoma cruzi.</title>
        <authorList>
            <person name="Berna L."/>
            <person name="Rodriguez M."/>
            <person name="Chiribao M.L."/>
            <person name="Parodi-Talice A."/>
            <person name="Pita S."/>
            <person name="Rijo G."/>
            <person name="Alvarez-Valin F."/>
            <person name="Robello C."/>
        </authorList>
    </citation>
    <scope>NUCLEOTIDE SEQUENCE [LARGE SCALE GENOMIC DNA]</scope>
    <source>
        <strain evidence="13 14">TCC</strain>
    </source>
</reference>
<feature type="domain" description="Kinesin motor" evidence="12">
    <location>
        <begin position="32"/>
        <end position="398"/>
    </location>
</feature>
<dbReference type="PANTHER" id="PTHR47970">
    <property type="entry name" value="KINESIN-LIKE PROTEIN KIF11"/>
    <property type="match status" value="1"/>
</dbReference>
<dbReference type="SUPFAM" id="SSF52540">
    <property type="entry name" value="P-loop containing nucleoside triphosphate hydrolases"/>
    <property type="match status" value="1"/>
</dbReference>
<dbReference type="InterPro" id="IPR027417">
    <property type="entry name" value="P-loop_NTPase"/>
</dbReference>
<dbReference type="EMBL" id="PRFC01000035">
    <property type="protein sequence ID" value="PWV14493.1"/>
    <property type="molecule type" value="Genomic_DNA"/>
</dbReference>
<evidence type="ECO:0000256" key="5">
    <source>
        <dbReference type="ARBA" id="ARBA00022840"/>
    </source>
</evidence>
<feature type="coiled-coil region" evidence="10">
    <location>
        <begin position="623"/>
        <end position="706"/>
    </location>
</feature>
<evidence type="ECO:0000256" key="11">
    <source>
        <dbReference type="SAM" id="MobiDB-lite"/>
    </source>
</evidence>
<protein>
    <submittedName>
        <fullName evidence="13">Putative kinesin-like protein</fullName>
    </submittedName>
</protein>
<dbReference type="GO" id="GO:0007018">
    <property type="term" value="P:microtubule-based movement"/>
    <property type="evidence" value="ECO:0007669"/>
    <property type="project" value="InterPro"/>
</dbReference>
<dbReference type="InterPro" id="IPR019821">
    <property type="entry name" value="Kinesin_motor_CS"/>
</dbReference>
<keyword evidence="8" id="KW-0206">Cytoskeleton</keyword>
<keyword evidence="2" id="KW-0963">Cytoplasm</keyword>
<evidence type="ECO:0000256" key="4">
    <source>
        <dbReference type="ARBA" id="ARBA00022741"/>
    </source>
</evidence>
<dbReference type="VEuPathDB" id="TriTrypDB:Tc_MARK_8544"/>
<dbReference type="Proteomes" id="UP000246078">
    <property type="component" value="Unassembled WGS sequence"/>
</dbReference>
<dbReference type="InterPro" id="IPR036961">
    <property type="entry name" value="Kinesin_motor_dom_sf"/>
</dbReference>
<keyword evidence="6 10" id="KW-0175">Coiled coil</keyword>
<comment type="subcellular location">
    <subcellularLocation>
        <location evidence="1">Cytoplasm</location>
        <location evidence="1">Cytoskeleton</location>
    </subcellularLocation>
</comment>
<dbReference type="GO" id="GO:0090307">
    <property type="term" value="P:mitotic spindle assembly"/>
    <property type="evidence" value="ECO:0007669"/>
    <property type="project" value="TreeGrafter"/>
</dbReference>
<dbReference type="VEuPathDB" id="TriTrypDB:TCSYLVIO_005886"/>
<dbReference type="VEuPathDB" id="TriTrypDB:TcBrA4_0133340"/>
<dbReference type="Pfam" id="PF00225">
    <property type="entry name" value="Kinesin"/>
    <property type="match status" value="1"/>
</dbReference>
<dbReference type="VEuPathDB" id="TriTrypDB:TCDM_07343"/>
<name>A0A2V2X2Y0_TRYCR</name>
<dbReference type="GO" id="GO:0008017">
    <property type="term" value="F:microtubule binding"/>
    <property type="evidence" value="ECO:0007669"/>
    <property type="project" value="InterPro"/>
</dbReference>
<keyword evidence="3" id="KW-0493">Microtubule</keyword>
<comment type="caution">
    <text evidence="13">The sequence shown here is derived from an EMBL/GenBank/DDBJ whole genome shotgun (WGS) entry which is preliminary data.</text>
</comment>
<dbReference type="Pfam" id="PF23398">
    <property type="entry name" value="FAZ1_cons"/>
    <property type="match status" value="1"/>
</dbReference>
<feature type="coiled-coil region" evidence="10">
    <location>
        <begin position="435"/>
        <end position="536"/>
    </location>
</feature>
<dbReference type="VEuPathDB" id="TriTrypDB:TcCL_ESM12805"/>
<evidence type="ECO:0000256" key="8">
    <source>
        <dbReference type="ARBA" id="ARBA00023212"/>
    </source>
</evidence>
<evidence type="ECO:0000313" key="14">
    <source>
        <dbReference type="Proteomes" id="UP000246078"/>
    </source>
</evidence>
<dbReference type="VEuPathDB" id="TriTrypDB:TcBrA4_0135900"/>
<evidence type="ECO:0000256" key="7">
    <source>
        <dbReference type="ARBA" id="ARBA00023175"/>
    </source>
</evidence>
<keyword evidence="4 9" id="KW-0547">Nucleotide-binding</keyword>
<feature type="binding site" evidence="9">
    <location>
        <begin position="132"/>
        <end position="139"/>
    </location>
    <ligand>
        <name>ATP</name>
        <dbReference type="ChEBI" id="CHEBI:30616"/>
    </ligand>
</feature>
<dbReference type="VEuPathDB" id="TriTrypDB:C4B63_406g6"/>
<dbReference type="InterPro" id="IPR047149">
    <property type="entry name" value="KIF11-like"/>
</dbReference>
<dbReference type="PROSITE" id="PS00411">
    <property type="entry name" value="KINESIN_MOTOR_1"/>
    <property type="match status" value="1"/>
</dbReference>
<dbReference type="VEuPathDB" id="TriTrypDB:C3747_35g240"/>
<dbReference type="InterPro" id="IPR001752">
    <property type="entry name" value="Kinesin_motor_dom"/>
</dbReference>
<evidence type="ECO:0000256" key="3">
    <source>
        <dbReference type="ARBA" id="ARBA00022701"/>
    </source>
</evidence>
<dbReference type="VEuPathDB" id="TriTrypDB:TcCL_NonESM03560"/>
<dbReference type="SMART" id="SM00129">
    <property type="entry name" value="KISc"/>
    <property type="match status" value="1"/>
</dbReference>
<dbReference type="GO" id="GO:0008574">
    <property type="term" value="F:plus-end-directed microtubule motor activity"/>
    <property type="evidence" value="ECO:0007669"/>
    <property type="project" value="TreeGrafter"/>
</dbReference>
<dbReference type="VEuPathDB" id="TriTrypDB:TcG_04530"/>
<dbReference type="InterPro" id="IPR056614">
    <property type="entry name" value="FAZ1_cons"/>
</dbReference>
<dbReference type="FunFam" id="3.40.850.10:FF:000042">
    <property type="entry name" value="Kinesin family member 14"/>
    <property type="match status" value="1"/>
</dbReference>
<proteinExistence type="inferred from homology"/>
<dbReference type="GO" id="GO:0005876">
    <property type="term" value="C:spindle microtubule"/>
    <property type="evidence" value="ECO:0007669"/>
    <property type="project" value="TreeGrafter"/>
</dbReference>
<dbReference type="VEuPathDB" id="TriTrypDB:BCY84_07812"/>
<gene>
    <name evidence="13" type="ORF">C3747_35g240</name>
</gene>
<evidence type="ECO:0000259" key="12">
    <source>
        <dbReference type="PROSITE" id="PS50067"/>
    </source>
</evidence>
<keyword evidence="7 9" id="KW-0505">Motor protein</keyword>
<organism evidence="13 14">
    <name type="scientific">Trypanosoma cruzi</name>
    <dbReference type="NCBI Taxonomy" id="5693"/>
    <lineage>
        <taxon>Eukaryota</taxon>
        <taxon>Discoba</taxon>
        <taxon>Euglenozoa</taxon>
        <taxon>Kinetoplastea</taxon>
        <taxon>Metakinetoplastina</taxon>
        <taxon>Trypanosomatida</taxon>
        <taxon>Trypanosomatidae</taxon>
        <taxon>Trypanosoma</taxon>
        <taxon>Schizotrypanum</taxon>
    </lineage>
</organism>
<keyword evidence="5 9" id="KW-0067">ATP-binding</keyword>
<dbReference type="VEuPathDB" id="TriTrypDB:TcYC6_0072770"/>
<dbReference type="VEuPathDB" id="TriTrypDB:TCSYLVIO_007570"/>